<dbReference type="SUPFAM" id="SSF55804">
    <property type="entry name" value="Phoshotransferase/anion transport protein"/>
    <property type="match status" value="1"/>
</dbReference>
<dbReference type="Proteomes" id="UP001600894">
    <property type="component" value="Unassembled WGS sequence"/>
</dbReference>
<dbReference type="Gene3D" id="3.40.930.10">
    <property type="entry name" value="Mannitol-specific EII, Chain A"/>
    <property type="match status" value="1"/>
</dbReference>
<dbReference type="InterPro" id="IPR016152">
    <property type="entry name" value="PTrfase/Anion_transptr"/>
</dbReference>
<dbReference type="InterPro" id="IPR050661">
    <property type="entry name" value="BglG_antiterminators"/>
</dbReference>
<keyword evidence="7" id="KW-0762">Sugar transport</keyword>
<proteinExistence type="predicted"/>
<dbReference type="Pfam" id="PF05043">
    <property type="entry name" value="Mga"/>
    <property type="match status" value="1"/>
</dbReference>
<keyword evidence="7" id="KW-0813">Transport</keyword>
<feature type="domain" description="PRD" evidence="6">
    <location>
        <begin position="177"/>
        <end position="281"/>
    </location>
</feature>
<comment type="caution">
    <text evidence="7">The sequence shown here is derived from an EMBL/GenBank/DDBJ whole genome shotgun (WGS) entry which is preliminary data.</text>
</comment>
<dbReference type="InterPro" id="IPR002178">
    <property type="entry name" value="PTS_EIIA_type-2_dom"/>
</dbReference>
<evidence type="ECO:0000256" key="4">
    <source>
        <dbReference type="ARBA" id="ARBA00023163"/>
    </source>
</evidence>
<dbReference type="Pfam" id="PF08279">
    <property type="entry name" value="HTH_11"/>
    <property type="match status" value="1"/>
</dbReference>
<dbReference type="Pfam" id="PF00359">
    <property type="entry name" value="PTS_EIIA_2"/>
    <property type="match status" value="1"/>
</dbReference>
<evidence type="ECO:0000313" key="7">
    <source>
        <dbReference type="EMBL" id="GAA6267584.1"/>
    </source>
</evidence>
<dbReference type="InterPro" id="IPR013196">
    <property type="entry name" value="HTH_11"/>
</dbReference>
<feature type="domain" description="PRD" evidence="6">
    <location>
        <begin position="283"/>
        <end position="390"/>
    </location>
</feature>
<dbReference type="CDD" id="cd05568">
    <property type="entry name" value="PTS_IIB_bgl_like"/>
    <property type="match status" value="1"/>
</dbReference>
<keyword evidence="1" id="KW-0677">Repeat</keyword>
<evidence type="ECO:0000259" key="5">
    <source>
        <dbReference type="PROSITE" id="PS51094"/>
    </source>
</evidence>
<name>A0ABQ0AU70_9FIRM</name>
<organism evidence="7 8">
    <name type="scientific">Enterocloster alcoholdehydrogenati</name>
    <dbReference type="NCBI Taxonomy" id="2547410"/>
    <lineage>
        <taxon>Bacteria</taxon>
        <taxon>Bacillati</taxon>
        <taxon>Bacillota</taxon>
        <taxon>Clostridia</taxon>
        <taxon>Lachnospirales</taxon>
        <taxon>Lachnospiraceae</taxon>
        <taxon>Enterocloster</taxon>
    </lineage>
</organism>
<evidence type="ECO:0000313" key="8">
    <source>
        <dbReference type="Proteomes" id="UP001600894"/>
    </source>
</evidence>
<keyword evidence="8" id="KW-1185">Reference proteome</keyword>
<evidence type="ECO:0000256" key="2">
    <source>
        <dbReference type="ARBA" id="ARBA00023015"/>
    </source>
</evidence>
<dbReference type="InterPro" id="IPR011608">
    <property type="entry name" value="PRD"/>
</dbReference>
<dbReference type="SUPFAM" id="SSF63520">
    <property type="entry name" value="PTS-regulatory domain, PRD"/>
    <property type="match status" value="1"/>
</dbReference>
<dbReference type="PANTHER" id="PTHR30185">
    <property type="entry name" value="CRYPTIC BETA-GLUCOSIDE BGL OPERON ANTITERMINATOR"/>
    <property type="match status" value="1"/>
</dbReference>
<gene>
    <name evidence="7" type="ORF">F130042H8_06440</name>
</gene>
<dbReference type="InterPro" id="IPR036634">
    <property type="entry name" value="PRD_sf"/>
</dbReference>
<dbReference type="InterPro" id="IPR007737">
    <property type="entry name" value="Mga_HTH"/>
</dbReference>
<dbReference type="InterPro" id="IPR036390">
    <property type="entry name" value="WH_DNA-bd_sf"/>
</dbReference>
<dbReference type="Gene3D" id="1.10.10.10">
    <property type="entry name" value="Winged helix-like DNA-binding domain superfamily/Winged helix DNA-binding domain"/>
    <property type="match status" value="1"/>
</dbReference>
<feature type="domain" description="PTS EIIA type-2" evidence="5">
    <location>
        <begin position="494"/>
        <end position="635"/>
    </location>
</feature>
<sequence>MLTKRQNHIIDILNSERRPVTGKELGKLLGVSDRTIRTDVEGINSEYGCRLILANRRSGYHVDYELMKKHNIRRKAAIPQTALQRRAYLIKELLFHKREINLLELQERIFVSEYSIDNDIKKLRELIAKYPGLKLERSKNHLRLSGDEGDKRRLYKELLMEELKDNFANLSAIAGIWKDFDLLELGEEFMRICKKHSYRISELEYPFIMLHAGVSMERMLNQDYINTASEEEEVEAGEREYAIADELFSHISCICHVKRTEEEVRRFAGFLKGCGTRENETGSQEAQDQALMEQIYEVLQSEFDLDLSQDEEFRQGFLSHIRRLSRRQESSEEIEDWYLQELRGKYPLFFEMAIRVSERVREVCGLELEEAQLSFLALYLGSACQRLNMTVKYQVAVIIPNSHLISKSCVDKLLLRFGERITVAGVFSFFEERQIRALAPDVILSTMPLKHQLDIPTLQISLFLNSEDESRVFQLLNRLDKIKYHRNFVAMMERLMRKELFHISDSLKTREEIIDYLCRDLYEKGLSEENFRENVLRREATSSTSFVHGFAVPHATEVSEGQSCISILLLREPVKWGNFNVRLVVLLAVRETDNQLLRVFFDWLCNLVTDSGTFEKLVQAKNYEEFKKLCAIQQI</sequence>
<dbReference type="PROSITE" id="PS51094">
    <property type="entry name" value="PTS_EIIA_TYPE_2"/>
    <property type="match status" value="1"/>
</dbReference>
<dbReference type="RefSeq" id="WP_176254122.1">
    <property type="nucleotide sequence ID" value="NZ_BAABXL010000001.1"/>
</dbReference>
<keyword evidence="3" id="KW-0010">Activator</keyword>
<reference evidence="7 8" key="1">
    <citation type="submission" date="2024-04" db="EMBL/GenBank/DDBJ databases">
        <title>Defined microbial consortia suppress multidrug-resistant proinflammatory Enterobacteriaceae via ecological control.</title>
        <authorList>
            <person name="Furuichi M."/>
            <person name="Kawaguchi T."/>
            <person name="Pust M."/>
            <person name="Yasuma K."/>
            <person name="Plichta D."/>
            <person name="Hasegawa N."/>
            <person name="Ohya T."/>
            <person name="Bhattarai S."/>
            <person name="Sasajima S."/>
            <person name="Aoto Y."/>
            <person name="Tuganbaev T."/>
            <person name="Yaginuma M."/>
            <person name="Ueda M."/>
            <person name="Okahashi N."/>
            <person name="Amafuji K."/>
            <person name="Kiridooshi Y."/>
            <person name="Sugita K."/>
            <person name="Strazar M."/>
            <person name="Skelly A."/>
            <person name="Suda W."/>
            <person name="Hattori M."/>
            <person name="Nakamoto N."/>
            <person name="Caballero S."/>
            <person name="Norman J."/>
            <person name="Olle B."/>
            <person name="Tanoue T."/>
            <person name="Arita M."/>
            <person name="Bucci V."/>
            <person name="Atarashi K."/>
            <person name="Xavier R."/>
            <person name="Honda K."/>
        </authorList>
    </citation>
    <scope>NUCLEOTIDE SEQUENCE [LARGE SCALE GENOMIC DNA]</scope>
    <source>
        <strain evidence="8">f13</strain>
    </source>
</reference>
<evidence type="ECO:0000259" key="6">
    <source>
        <dbReference type="PROSITE" id="PS51372"/>
    </source>
</evidence>
<keyword evidence="2" id="KW-0805">Transcription regulation</keyword>
<dbReference type="InterPro" id="IPR036388">
    <property type="entry name" value="WH-like_DNA-bd_sf"/>
</dbReference>
<dbReference type="EMBL" id="BAABXL010000001">
    <property type="protein sequence ID" value="GAA6267584.1"/>
    <property type="molecule type" value="Genomic_DNA"/>
</dbReference>
<dbReference type="SUPFAM" id="SSF46785">
    <property type="entry name" value="Winged helix' DNA-binding domain"/>
    <property type="match status" value="1"/>
</dbReference>
<protein>
    <submittedName>
        <fullName evidence="7">PTS sugar transporter subunit IIA</fullName>
    </submittedName>
</protein>
<evidence type="ECO:0000256" key="3">
    <source>
        <dbReference type="ARBA" id="ARBA00023159"/>
    </source>
</evidence>
<keyword evidence="4" id="KW-0804">Transcription</keyword>
<accession>A0ABQ0AU70</accession>
<dbReference type="Pfam" id="PF00874">
    <property type="entry name" value="PRD"/>
    <property type="match status" value="1"/>
</dbReference>
<dbReference type="CDD" id="cd00211">
    <property type="entry name" value="PTS_IIA_fru"/>
    <property type="match status" value="1"/>
</dbReference>
<dbReference type="Gene3D" id="1.10.1790.10">
    <property type="entry name" value="PRD domain"/>
    <property type="match status" value="1"/>
</dbReference>
<dbReference type="PROSITE" id="PS51372">
    <property type="entry name" value="PRD_2"/>
    <property type="match status" value="2"/>
</dbReference>
<dbReference type="PANTHER" id="PTHR30185:SF12">
    <property type="entry name" value="TRANSCRIPTIONAL REGULATOR MANR"/>
    <property type="match status" value="1"/>
</dbReference>
<evidence type="ECO:0000256" key="1">
    <source>
        <dbReference type="ARBA" id="ARBA00022737"/>
    </source>
</evidence>